<dbReference type="AlphaFoldDB" id="A0A838L5H6"/>
<dbReference type="RefSeq" id="WP_160365558.1">
    <property type="nucleotide sequence ID" value="NZ_JACEIB010000004.1"/>
</dbReference>
<proteinExistence type="predicted"/>
<evidence type="ECO:0000313" key="2">
    <source>
        <dbReference type="EMBL" id="MBA2933945.1"/>
    </source>
</evidence>
<comment type="caution">
    <text evidence="2">The sequence shown here is derived from an EMBL/GenBank/DDBJ whole genome shotgun (WGS) entry which is preliminary data.</text>
</comment>
<gene>
    <name evidence="2" type="ORF">HZF05_07510</name>
</gene>
<evidence type="ECO:0008006" key="4">
    <source>
        <dbReference type="Google" id="ProtNLM"/>
    </source>
</evidence>
<reference evidence="2 3" key="1">
    <citation type="submission" date="2020-07" db="EMBL/GenBank/DDBJ databases">
        <authorList>
            <person name="Sun Q."/>
        </authorList>
    </citation>
    <scope>NUCLEOTIDE SEQUENCE [LARGE SCALE GENOMIC DNA]</scope>
    <source>
        <strain evidence="2 3">CGMCC 1.13654</strain>
    </source>
</reference>
<keyword evidence="1" id="KW-0732">Signal</keyword>
<sequence length="148" mass="16374">MRLPIFIATAVALATASIPACAADPDAPAYENGTVWDFTEIKTADGHFDDYMQWLSTQWKTQEEALQKAGVIKSYKVLLVTDPREGEGDVMLAIEYPNMAVFDHSVAEQYALQKKIFGSLAQASQQQAARGAIRTIKADFMMREAILK</sequence>
<dbReference type="EMBL" id="JACEIB010000004">
    <property type="protein sequence ID" value="MBA2933945.1"/>
    <property type="molecule type" value="Genomic_DNA"/>
</dbReference>
<organism evidence="2 3">
    <name type="scientific">Sphingomonas chungangi</name>
    <dbReference type="NCBI Taxonomy" id="2683589"/>
    <lineage>
        <taxon>Bacteria</taxon>
        <taxon>Pseudomonadati</taxon>
        <taxon>Pseudomonadota</taxon>
        <taxon>Alphaproteobacteria</taxon>
        <taxon>Sphingomonadales</taxon>
        <taxon>Sphingomonadaceae</taxon>
        <taxon>Sphingomonas</taxon>
    </lineage>
</organism>
<keyword evidence="3" id="KW-1185">Reference proteome</keyword>
<dbReference type="Proteomes" id="UP000570166">
    <property type="component" value="Unassembled WGS sequence"/>
</dbReference>
<feature type="signal peptide" evidence="1">
    <location>
        <begin position="1"/>
        <end position="22"/>
    </location>
</feature>
<evidence type="ECO:0000313" key="3">
    <source>
        <dbReference type="Proteomes" id="UP000570166"/>
    </source>
</evidence>
<accession>A0A838L5H6</accession>
<protein>
    <recommendedName>
        <fullName evidence="4">DUF1330 domain-containing protein</fullName>
    </recommendedName>
</protein>
<evidence type="ECO:0000256" key="1">
    <source>
        <dbReference type="SAM" id="SignalP"/>
    </source>
</evidence>
<name>A0A838L5H6_9SPHN</name>
<feature type="chain" id="PRO_5032553030" description="DUF1330 domain-containing protein" evidence="1">
    <location>
        <begin position="23"/>
        <end position="148"/>
    </location>
</feature>